<dbReference type="OrthoDB" id="9803054at2"/>
<dbReference type="AlphaFoldDB" id="L0NE37"/>
<keyword evidence="6 8" id="KW-0472">Membrane</keyword>
<gene>
    <name evidence="11" type="primary">omp</name>
    <name evidence="8" type="synonym">bamA</name>
    <name evidence="11" type="ORF">NT26_1606</name>
</gene>
<comment type="similarity">
    <text evidence="8">Belongs to the BamA family.</text>
</comment>
<evidence type="ECO:0000256" key="4">
    <source>
        <dbReference type="ARBA" id="ARBA00022729"/>
    </source>
</evidence>
<dbReference type="InterPro" id="IPR023707">
    <property type="entry name" value="OM_assembly_BamA"/>
</dbReference>
<dbReference type="Gene3D" id="2.40.160.50">
    <property type="entry name" value="membrane protein fhac: a member of the omp85/tpsb transporter family"/>
    <property type="match status" value="1"/>
</dbReference>
<dbReference type="InterPro" id="IPR039910">
    <property type="entry name" value="D15-like"/>
</dbReference>
<feature type="domain" description="POTRA" evidence="10">
    <location>
        <begin position="39"/>
        <end position="106"/>
    </location>
</feature>
<dbReference type="PANTHER" id="PTHR12815">
    <property type="entry name" value="SORTING AND ASSEMBLY MACHINERY SAMM50 PROTEIN FAMILY MEMBER"/>
    <property type="match status" value="1"/>
</dbReference>
<sequence length="777" mass="84979">MKASSRFLNAVSAFALSASIVGSGAGVSVLASASVAEAAVIRNVQVRGTERAGEDAVRANLTIRPGVSFTNADIDESVKRLYSTGYFSDVRISVSGSTLVVSVSENQLINQVVFNGNRKIKDDKLAAVVRTQPLGPYNQELINADIERIREAYSAIGRSDIEVTTQTASVGQGRVNLAFVINEGDRTKIANINFVGNQAYGDGRLQSVILTKESGPLSFLTRKDVYNADKLRADEDALRQFYYNHGYPDFRIISSEAVLDEATNQYNITFTVEEGPRYRFGDVVVESTVEGVNSEDLQGLVRTRTGDTYDAGDVQKSMEAISQRVASAGYPFARVTPRGDRNFANQTVGVSYLVDQGERAYVERIEVRGNTRTRDYVIRREFDFSEGDAFNQQMVSRAKRRLEALGYFTTVNISTSQGSAPDRVVVIVDVEDQPTGSFGIGAGYSAGGEGLILEASIEEKNFLGRGQFIRVAVGGGLDDARSYNLSFTEPYFLGYRLAAGFDVFRSQTSSESYYDYQEQGVTLRVTAPITEDLATTFRYTYKEIQYDGEGDWRSGLSAPYEALVEEGDFVQSSVSQTLTYNTLDNNTLAREGIYASITHEYAGLGGDSEYYKVYGRGRYFHLLSEEADIIGSVAVGGGHVVGTGDNLNVFDQFQLGGRLVRGFENNGIGPRMTNGDAIGGTTYFTASAEVTFPMPAFPEDFGLRGALFADAGTLYGNDVDLRGEAVQGTDMAWRASVGAGIQWASPFGSIRFDYAFPIVKEDFDETQEFRFSMANQF</sequence>
<evidence type="ECO:0000313" key="12">
    <source>
        <dbReference type="Proteomes" id="UP000010792"/>
    </source>
</evidence>
<dbReference type="GO" id="GO:0043165">
    <property type="term" value="P:Gram-negative-bacterium-type cell outer membrane assembly"/>
    <property type="evidence" value="ECO:0007669"/>
    <property type="project" value="UniProtKB-UniRule"/>
</dbReference>
<dbReference type="KEGG" id="rht:NT26_1606"/>
<accession>L0NE37</accession>
<evidence type="ECO:0000259" key="10">
    <source>
        <dbReference type="PROSITE" id="PS51779"/>
    </source>
</evidence>
<organism evidence="11 12">
    <name type="scientific">Pseudorhizobium banfieldiae</name>
    <dbReference type="NCBI Taxonomy" id="1125847"/>
    <lineage>
        <taxon>Bacteria</taxon>
        <taxon>Pseudomonadati</taxon>
        <taxon>Pseudomonadota</taxon>
        <taxon>Alphaproteobacteria</taxon>
        <taxon>Hyphomicrobiales</taxon>
        <taxon>Rhizobiaceae</taxon>
        <taxon>Rhizobium/Agrobacterium group</taxon>
        <taxon>Pseudorhizobium</taxon>
    </lineage>
</organism>
<proteinExistence type="inferred from homology"/>
<evidence type="ECO:0000256" key="2">
    <source>
        <dbReference type="ARBA" id="ARBA00022452"/>
    </source>
</evidence>
<dbReference type="PANTHER" id="PTHR12815:SF23">
    <property type="entry name" value="OUTER MEMBRANE PROTEIN ASSEMBLY FACTOR BAMA"/>
    <property type="match status" value="1"/>
</dbReference>
<dbReference type="EMBL" id="FO082820">
    <property type="protein sequence ID" value="CCF19330.1"/>
    <property type="molecule type" value="Genomic_DNA"/>
</dbReference>
<evidence type="ECO:0000256" key="1">
    <source>
        <dbReference type="ARBA" id="ARBA00004370"/>
    </source>
</evidence>
<dbReference type="PROSITE" id="PS51779">
    <property type="entry name" value="POTRA"/>
    <property type="match status" value="4"/>
</dbReference>
<dbReference type="STRING" id="1125847.NT26_1606"/>
<dbReference type="Pfam" id="PF01103">
    <property type="entry name" value="Omp85"/>
    <property type="match status" value="1"/>
</dbReference>
<evidence type="ECO:0000256" key="5">
    <source>
        <dbReference type="ARBA" id="ARBA00022737"/>
    </source>
</evidence>
<dbReference type="Gene3D" id="3.10.20.310">
    <property type="entry name" value="membrane protein fhac"/>
    <property type="match status" value="5"/>
</dbReference>
<name>L0NE37_9HYPH</name>
<reference evidence="11 12" key="1">
    <citation type="journal article" date="2013" name="Genome Biol. Evol.">
        <title>Life in an arsenic-containing gold mine: genome and physiology of the autotrophic arsenite-oxidizing bacterium rhizobium sp. NT-26.</title>
        <authorList>
            <person name="Andres J."/>
            <person name="Arsene-Ploetze F."/>
            <person name="Barbe V."/>
            <person name="Brochier-Armanet C."/>
            <person name="Cleiss-Arnold J."/>
            <person name="Coppee J.Y."/>
            <person name="Dillies M.A."/>
            <person name="Geist"/>
            <person name="L"/>
            <person name="Joublin A."/>
            <person name="Koechler S."/>
            <person name="Lassalle F."/>
            <person name="Marchal M."/>
            <person name="Medigue C."/>
            <person name="Muller D."/>
            <person name="Nesme X."/>
            <person name="Plewniak F."/>
            <person name="Proux C."/>
            <person name="Ramirez-Bahena M.H."/>
            <person name="Schenowitz C."/>
            <person name="Sismeiro O."/>
            <person name="Vallenet D."/>
            <person name="Santini J.M."/>
            <person name="Bertin P.N."/>
        </authorList>
    </citation>
    <scope>NUCLEOTIDE SEQUENCE [LARGE SCALE GENOMIC DNA]</scope>
    <source>
        <strain evidence="11 12">NT-26</strain>
    </source>
</reference>
<evidence type="ECO:0000313" key="11">
    <source>
        <dbReference type="EMBL" id="CCF19330.1"/>
    </source>
</evidence>
<evidence type="ECO:0000256" key="3">
    <source>
        <dbReference type="ARBA" id="ARBA00022692"/>
    </source>
</evidence>
<feature type="domain" description="POTRA" evidence="10">
    <location>
        <begin position="360"/>
        <end position="433"/>
    </location>
</feature>
<dbReference type="InterPro" id="IPR000184">
    <property type="entry name" value="Bac_surfAg_D15"/>
</dbReference>
<keyword evidence="7 8" id="KW-0998">Cell outer membrane</keyword>
<feature type="domain" description="POTRA" evidence="10">
    <location>
        <begin position="187"/>
        <end position="275"/>
    </location>
</feature>
<dbReference type="NCBIfam" id="TIGR03303">
    <property type="entry name" value="OM_YaeT"/>
    <property type="match status" value="1"/>
</dbReference>
<dbReference type="Pfam" id="PF07244">
    <property type="entry name" value="POTRA"/>
    <property type="match status" value="5"/>
</dbReference>
<dbReference type="Proteomes" id="UP000010792">
    <property type="component" value="Chromosome"/>
</dbReference>
<keyword evidence="12" id="KW-1185">Reference proteome</keyword>
<dbReference type="GO" id="GO:0051205">
    <property type="term" value="P:protein insertion into membrane"/>
    <property type="evidence" value="ECO:0007669"/>
    <property type="project" value="UniProtKB-UniRule"/>
</dbReference>
<keyword evidence="3 8" id="KW-0812">Transmembrane</keyword>
<evidence type="ECO:0000256" key="8">
    <source>
        <dbReference type="HAMAP-Rule" id="MF_01430"/>
    </source>
</evidence>
<keyword evidence="5 8" id="KW-0677">Repeat</keyword>
<protein>
    <recommendedName>
        <fullName evidence="8 9">Outer membrane protein assembly factor BamA</fullName>
    </recommendedName>
</protein>
<dbReference type="InterPro" id="IPR010827">
    <property type="entry name" value="BamA/TamA_POTRA"/>
</dbReference>
<evidence type="ECO:0000256" key="6">
    <source>
        <dbReference type="ARBA" id="ARBA00023136"/>
    </source>
</evidence>
<keyword evidence="2 8" id="KW-1134">Transmembrane beta strand</keyword>
<keyword evidence="4 8" id="KW-0732">Signal</keyword>
<evidence type="ECO:0000256" key="7">
    <source>
        <dbReference type="ARBA" id="ARBA00023237"/>
    </source>
</evidence>
<evidence type="ECO:0000256" key="9">
    <source>
        <dbReference type="NCBIfam" id="TIGR03303"/>
    </source>
</evidence>
<comment type="function">
    <text evidence="8">Part of the outer membrane protein assembly complex, which is involved in assembly and insertion of beta-barrel proteins into the outer membrane.</text>
</comment>
<comment type="subcellular location">
    <subcellularLocation>
        <location evidence="8">Cell outer membrane</location>
    </subcellularLocation>
    <subcellularLocation>
        <location evidence="1">Membrane</location>
    </subcellularLocation>
</comment>
<dbReference type="HAMAP" id="MF_01430">
    <property type="entry name" value="OM_assembly_BamA"/>
    <property type="match status" value="1"/>
</dbReference>
<feature type="domain" description="POTRA" evidence="10">
    <location>
        <begin position="107"/>
        <end position="184"/>
    </location>
</feature>
<dbReference type="GO" id="GO:0009279">
    <property type="term" value="C:cell outer membrane"/>
    <property type="evidence" value="ECO:0007669"/>
    <property type="project" value="UniProtKB-SubCell"/>
</dbReference>
<dbReference type="InterPro" id="IPR034746">
    <property type="entry name" value="POTRA"/>
</dbReference>
<dbReference type="PIRSF" id="PIRSF006076">
    <property type="entry name" value="OM_assembly_OMP85"/>
    <property type="match status" value="1"/>
</dbReference>
<comment type="subunit">
    <text evidence="8">Part of the Bam complex.</text>
</comment>
<dbReference type="RefSeq" id="WP_052638225.1">
    <property type="nucleotide sequence ID" value="NZ_FO082820.1"/>
</dbReference>